<name>A0A653A9E2_9BACT</name>
<organism evidence="9">
    <name type="scientific">uncultured Paludibacter sp</name>
    <dbReference type="NCBI Taxonomy" id="497635"/>
    <lineage>
        <taxon>Bacteria</taxon>
        <taxon>Pseudomonadati</taxon>
        <taxon>Bacteroidota</taxon>
        <taxon>Bacteroidia</taxon>
        <taxon>Bacteroidales</taxon>
        <taxon>Paludibacteraceae</taxon>
        <taxon>Paludibacter</taxon>
        <taxon>environmental samples</taxon>
    </lineage>
</organism>
<dbReference type="InterPro" id="IPR001173">
    <property type="entry name" value="Glyco_trans_2-like"/>
</dbReference>
<keyword evidence="2" id="KW-0328">Glycosyltransferase</keyword>
<evidence type="ECO:0000259" key="8">
    <source>
        <dbReference type="Pfam" id="PF00535"/>
    </source>
</evidence>
<feature type="transmembrane region" description="Helical" evidence="7">
    <location>
        <begin position="235"/>
        <end position="255"/>
    </location>
</feature>
<accession>A0A653A9E2</accession>
<dbReference type="Pfam" id="PF00535">
    <property type="entry name" value="Glycos_transf_2"/>
    <property type="match status" value="1"/>
</dbReference>
<evidence type="ECO:0000256" key="4">
    <source>
        <dbReference type="ARBA" id="ARBA00022692"/>
    </source>
</evidence>
<evidence type="ECO:0000256" key="6">
    <source>
        <dbReference type="ARBA" id="ARBA00023136"/>
    </source>
</evidence>
<dbReference type="CDD" id="cd04187">
    <property type="entry name" value="DPM1_like_bac"/>
    <property type="match status" value="1"/>
</dbReference>
<keyword evidence="6 7" id="KW-0472">Membrane</keyword>
<dbReference type="PANTHER" id="PTHR48090">
    <property type="entry name" value="UNDECAPRENYL-PHOSPHATE 4-DEOXY-4-FORMAMIDO-L-ARABINOSE TRANSFERASE-RELATED"/>
    <property type="match status" value="1"/>
</dbReference>
<evidence type="ECO:0000256" key="1">
    <source>
        <dbReference type="ARBA" id="ARBA00004141"/>
    </source>
</evidence>
<proteinExistence type="predicted"/>
<sequence length="310" mass="36105">MNENIHISVISPVYRAENIVSELVKQIKETILTITKDFEIILVNDASPDNSWTKIVNECSKDTRIKGIDLSRNFGQHYAITAGLSYAKGEWIVVMDCDLQDRPDEIPNLYKKAQEGYDSVFAQRKERNDLFFKKQFSKFFYKFFSYLTDTKQDATVANFGIYHRRVIDALLSMKDQIRFFPTMIQWVGFRKFYLPVKHSERFEGKSSYNFKNLFRLALNSIIAFSDKPLRLTVKAGFLITILSLLVMIVYFIMYLTGHIKVLGFTSLILSFWFLSGIIIFILGFVGLYIGKMFEKVKDRPTFIIQDKLNV</sequence>
<dbReference type="InterPro" id="IPR050256">
    <property type="entry name" value="Glycosyltransferase_2"/>
</dbReference>
<keyword evidence="4 7" id="KW-0812">Transmembrane</keyword>
<evidence type="ECO:0000313" key="9">
    <source>
        <dbReference type="EMBL" id="VBB44614.1"/>
    </source>
</evidence>
<evidence type="ECO:0000256" key="2">
    <source>
        <dbReference type="ARBA" id="ARBA00022676"/>
    </source>
</evidence>
<evidence type="ECO:0000256" key="7">
    <source>
        <dbReference type="SAM" id="Phobius"/>
    </source>
</evidence>
<keyword evidence="3 9" id="KW-0808">Transferase</keyword>
<dbReference type="AlphaFoldDB" id="A0A653A9E2"/>
<dbReference type="SUPFAM" id="SSF53448">
    <property type="entry name" value="Nucleotide-diphospho-sugar transferases"/>
    <property type="match status" value="1"/>
</dbReference>
<evidence type="ECO:0000256" key="3">
    <source>
        <dbReference type="ARBA" id="ARBA00022679"/>
    </source>
</evidence>
<comment type="subcellular location">
    <subcellularLocation>
        <location evidence="1">Membrane</location>
        <topology evidence="1">Multi-pass membrane protein</topology>
    </subcellularLocation>
</comment>
<protein>
    <submittedName>
        <fullName evidence="9">Glycosyl transferase family 2</fullName>
    </submittedName>
</protein>
<dbReference type="EMBL" id="UPXZ01000019">
    <property type="protein sequence ID" value="VBB44614.1"/>
    <property type="molecule type" value="Genomic_DNA"/>
</dbReference>
<dbReference type="InterPro" id="IPR029044">
    <property type="entry name" value="Nucleotide-diphossugar_trans"/>
</dbReference>
<evidence type="ECO:0000256" key="5">
    <source>
        <dbReference type="ARBA" id="ARBA00022989"/>
    </source>
</evidence>
<dbReference type="GO" id="GO:0016757">
    <property type="term" value="F:glycosyltransferase activity"/>
    <property type="evidence" value="ECO:0007669"/>
    <property type="project" value="UniProtKB-KW"/>
</dbReference>
<feature type="domain" description="Glycosyltransferase 2-like" evidence="8">
    <location>
        <begin position="8"/>
        <end position="151"/>
    </location>
</feature>
<dbReference type="PANTHER" id="PTHR48090:SF1">
    <property type="entry name" value="PROPHAGE BACTOPRENOL GLUCOSYL TRANSFERASE HOMOLOG"/>
    <property type="match status" value="1"/>
</dbReference>
<reference evidence="9" key="1">
    <citation type="submission" date="2018-07" db="EMBL/GenBank/DDBJ databases">
        <authorList>
            <consortium name="Genoscope - CEA"/>
            <person name="William W."/>
        </authorList>
    </citation>
    <scope>NUCLEOTIDE SEQUENCE</scope>
    <source>
        <strain evidence="9">IK1</strain>
    </source>
</reference>
<feature type="transmembrane region" description="Helical" evidence="7">
    <location>
        <begin position="267"/>
        <end position="289"/>
    </location>
</feature>
<keyword evidence="5 7" id="KW-1133">Transmembrane helix</keyword>
<gene>
    <name evidence="9" type="ORF">TRIP_D260028</name>
</gene>
<dbReference type="GO" id="GO:0005886">
    <property type="term" value="C:plasma membrane"/>
    <property type="evidence" value="ECO:0007669"/>
    <property type="project" value="TreeGrafter"/>
</dbReference>
<dbReference type="Gene3D" id="3.90.550.10">
    <property type="entry name" value="Spore Coat Polysaccharide Biosynthesis Protein SpsA, Chain A"/>
    <property type="match status" value="1"/>
</dbReference>